<evidence type="ECO:0000256" key="1">
    <source>
        <dbReference type="SAM" id="MobiDB-lite"/>
    </source>
</evidence>
<accession>A0AAD4SBI5</accession>
<feature type="region of interest" description="Disordered" evidence="1">
    <location>
        <begin position="1"/>
        <end position="20"/>
    </location>
</feature>
<protein>
    <submittedName>
        <fullName evidence="2">Uncharacterized protein</fullName>
    </submittedName>
</protein>
<organism evidence="2 3">
    <name type="scientific">Papaver atlanticum</name>
    <dbReference type="NCBI Taxonomy" id="357466"/>
    <lineage>
        <taxon>Eukaryota</taxon>
        <taxon>Viridiplantae</taxon>
        <taxon>Streptophyta</taxon>
        <taxon>Embryophyta</taxon>
        <taxon>Tracheophyta</taxon>
        <taxon>Spermatophyta</taxon>
        <taxon>Magnoliopsida</taxon>
        <taxon>Ranunculales</taxon>
        <taxon>Papaveraceae</taxon>
        <taxon>Papaveroideae</taxon>
        <taxon>Papaver</taxon>
    </lineage>
</organism>
<comment type="caution">
    <text evidence="2">The sequence shown here is derived from an EMBL/GenBank/DDBJ whole genome shotgun (WGS) entry which is preliminary data.</text>
</comment>
<evidence type="ECO:0000313" key="2">
    <source>
        <dbReference type="EMBL" id="KAI3885127.1"/>
    </source>
</evidence>
<reference evidence="2" key="1">
    <citation type="submission" date="2022-04" db="EMBL/GenBank/DDBJ databases">
        <title>A functionally conserved STORR gene fusion in Papaver species that diverged 16.8 million years ago.</title>
        <authorList>
            <person name="Catania T."/>
        </authorList>
    </citation>
    <scope>NUCLEOTIDE SEQUENCE</scope>
    <source>
        <strain evidence="2">S-188037</strain>
    </source>
</reference>
<dbReference type="Proteomes" id="UP001202328">
    <property type="component" value="Unassembled WGS sequence"/>
</dbReference>
<dbReference type="EMBL" id="JAJJMB010012161">
    <property type="protein sequence ID" value="KAI3885127.1"/>
    <property type="molecule type" value="Genomic_DNA"/>
</dbReference>
<name>A0AAD4SBI5_9MAGN</name>
<gene>
    <name evidence="2" type="ORF">MKW98_002519</name>
</gene>
<dbReference type="AlphaFoldDB" id="A0AAD4SBI5"/>
<evidence type="ECO:0000313" key="3">
    <source>
        <dbReference type="Proteomes" id="UP001202328"/>
    </source>
</evidence>
<sequence>MVRRANVVFDESPPDDFDPSDPYKDPVAMLEMREHIELIIFRNVSILFNNILNLLEVSVGVKMLVPLVSMLPKSNLQNDMIFRVIRRLVKHQYKFLTKIGRKKL</sequence>
<proteinExistence type="predicted"/>
<keyword evidence="3" id="KW-1185">Reference proteome</keyword>